<dbReference type="AlphaFoldDB" id="A0A554X5X7"/>
<dbReference type="Proteomes" id="UP000317763">
    <property type="component" value="Unassembled WGS sequence"/>
</dbReference>
<accession>A0A554X5X7</accession>
<gene>
    <name evidence="2" type="ORF">Ttaiw_01616</name>
</gene>
<keyword evidence="1" id="KW-0812">Transmembrane</keyword>
<name>A0A554X5X7_9BURK</name>
<proteinExistence type="predicted"/>
<evidence type="ECO:0008006" key="4">
    <source>
        <dbReference type="Google" id="ProtNLM"/>
    </source>
</evidence>
<protein>
    <recommendedName>
        <fullName evidence="4">EF-hand domain-containing protein</fullName>
    </recommendedName>
</protein>
<feature type="transmembrane region" description="Helical" evidence="1">
    <location>
        <begin position="614"/>
        <end position="635"/>
    </location>
</feature>
<dbReference type="EMBL" id="VJOM01000016">
    <property type="protein sequence ID" value="TSE31238.1"/>
    <property type="molecule type" value="Genomic_DNA"/>
</dbReference>
<keyword evidence="1" id="KW-1133">Transmembrane helix</keyword>
<keyword evidence="1" id="KW-0472">Membrane</keyword>
<evidence type="ECO:0000313" key="3">
    <source>
        <dbReference type="Proteomes" id="UP000317763"/>
    </source>
</evidence>
<keyword evidence="3" id="KW-1185">Reference proteome</keyword>
<feature type="transmembrane region" description="Helical" evidence="1">
    <location>
        <begin position="691"/>
        <end position="709"/>
    </location>
</feature>
<evidence type="ECO:0000256" key="1">
    <source>
        <dbReference type="SAM" id="Phobius"/>
    </source>
</evidence>
<organism evidence="2 3">
    <name type="scientific">Tepidimonas taiwanensis</name>
    <dbReference type="NCBI Taxonomy" id="307486"/>
    <lineage>
        <taxon>Bacteria</taxon>
        <taxon>Pseudomonadati</taxon>
        <taxon>Pseudomonadota</taxon>
        <taxon>Betaproteobacteria</taxon>
        <taxon>Burkholderiales</taxon>
        <taxon>Tepidimonas</taxon>
    </lineage>
</organism>
<reference evidence="2 3" key="1">
    <citation type="submission" date="2019-07" db="EMBL/GenBank/DDBJ databases">
        <title>Tepidimonas taiwanensis I1-1 draft genome.</title>
        <authorList>
            <person name="Da Costa M.S."/>
            <person name="Froufe H.J.C."/>
            <person name="Egas C."/>
            <person name="Albuquerque L."/>
        </authorList>
    </citation>
    <scope>NUCLEOTIDE SEQUENCE [LARGE SCALE GENOMIC DNA]</scope>
    <source>
        <strain evidence="2 3">I1-1</strain>
    </source>
</reference>
<sequence>MTRPDVTPPPAGGHRWRFFRAGGVDQARLESADDLRALDTLDPKLWAALACPTAGLAIEPRTLAALDTDGDGRVRLPEVRAAVRWVCERLRDPGLILTLGDALPLAALADDDEGVALRQAARELLARVGRPDADVLTLADMADPAQVFPPQRPNGDGVVPVALAGDDALAAWIERIAAARGAVADRSGEPGLDEVTLDAIECDVAAVRAWRAAQPPGDAAAMAAALRAVDAVAAKVEDHYTRCRLAGFDARAAATLDWSPEPLQALGERLLDAADDALAVLPLAHVQPEPTVPLEPARVNPAWAAAIATLRDAAVLPLLGPREALHADDWQALRARLAAWRAWEAQRPDTPVAEWDAAWLDAWEGEAVAARLRALIAHDREAEPLAQRLASLQRLLHWRRDLGTLLRNVVNFADFYGGAQPAAFQAGTLYIDQRECHLCLPVADAAAHAQLAAYSGLYLLYCHCERAGEAPMTIVAALTAGDVPDFMVPGRNGVFVDRMGRDWSARVVRVVDNPISVREAFWAPYKRIARLVGEQVRKLAAAREQAVQAQAAQRVADGADAVQQGAGAKPAGQQAFDIARFAGIFAAIGLALGAIGTALAAVVTGFLQLAWWQMPLVVLGLMVLISGPSVLLAWFKLRQRNIGPLLDANGWAVNIRARIGIPFGKRLTAVAVLPAGAQRSADPDASASGGWAWWLLLVAVAAAVAWWLWRTIGVGG</sequence>
<dbReference type="OrthoDB" id="9785737at2"/>
<comment type="caution">
    <text evidence="2">The sequence shown here is derived from an EMBL/GenBank/DDBJ whole genome shotgun (WGS) entry which is preliminary data.</text>
</comment>
<dbReference type="RefSeq" id="WP_143897972.1">
    <property type="nucleotide sequence ID" value="NZ_CP083911.1"/>
</dbReference>
<feature type="transmembrane region" description="Helical" evidence="1">
    <location>
        <begin position="581"/>
        <end position="607"/>
    </location>
</feature>
<evidence type="ECO:0000313" key="2">
    <source>
        <dbReference type="EMBL" id="TSE31238.1"/>
    </source>
</evidence>